<proteinExistence type="predicted"/>
<dbReference type="PANTHER" id="PTHR10924">
    <property type="entry name" value="MAJOR FACILITATOR SUPERFAMILY PROTEIN-RELATED"/>
    <property type="match status" value="1"/>
</dbReference>
<accession>A0AA39LV96</accession>
<evidence type="ECO:0000256" key="4">
    <source>
        <dbReference type="ARBA" id="ARBA00023136"/>
    </source>
</evidence>
<evidence type="ECO:0000313" key="8">
    <source>
        <dbReference type="Proteomes" id="UP001175271"/>
    </source>
</evidence>
<evidence type="ECO:0000256" key="1">
    <source>
        <dbReference type="ARBA" id="ARBA00004141"/>
    </source>
</evidence>
<comment type="caution">
    <text evidence="7">The sequence shown here is derived from an EMBL/GenBank/DDBJ whole genome shotgun (WGS) entry which is preliminary data.</text>
</comment>
<gene>
    <name evidence="7" type="ORF">QR680_005225</name>
</gene>
<dbReference type="PANTHER" id="PTHR10924:SF8">
    <property type="entry name" value="MFS DOMAIN-CONTAINING PROTEIN-RELATED"/>
    <property type="match status" value="1"/>
</dbReference>
<feature type="transmembrane region" description="Helical" evidence="6">
    <location>
        <begin position="231"/>
        <end position="252"/>
    </location>
</feature>
<dbReference type="GO" id="GO:0022857">
    <property type="term" value="F:transmembrane transporter activity"/>
    <property type="evidence" value="ECO:0007669"/>
    <property type="project" value="InterPro"/>
</dbReference>
<feature type="transmembrane region" description="Helical" evidence="6">
    <location>
        <begin position="82"/>
        <end position="102"/>
    </location>
</feature>
<feature type="transmembrane region" description="Helical" evidence="6">
    <location>
        <begin position="346"/>
        <end position="369"/>
    </location>
</feature>
<keyword evidence="2 6" id="KW-0812">Transmembrane</keyword>
<evidence type="ECO:0000256" key="5">
    <source>
        <dbReference type="SAM" id="MobiDB-lite"/>
    </source>
</evidence>
<dbReference type="InterPro" id="IPR036259">
    <property type="entry name" value="MFS_trans_sf"/>
</dbReference>
<feature type="compositionally biased region" description="Basic and acidic residues" evidence="5">
    <location>
        <begin position="1"/>
        <end position="15"/>
    </location>
</feature>
<keyword evidence="3 6" id="KW-1133">Transmembrane helix</keyword>
<feature type="transmembrane region" description="Helical" evidence="6">
    <location>
        <begin position="131"/>
        <end position="154"/>
    </location>
</feature>
<feature type="transmembrane region" description="Helical" evidence="6">
    <location>
        <begin position="405"/>
        <end position="422"/>
    </location>
</feature>
<dbReference type="AlphaFoldDB" id="A0AA39LV96"/>
<feature type="transmembrane region" description="Helical" evidence="6">
    <location>
        <begin position="192"/>
        <end position="211"/>
    </location>
</feature>
<reference evidence="7" key="1">
    <citation type="submission" date="2023-06" db="EMBL/GenBank/DDBJ databases">
        <title>Genomic analysis of the entomopathogenic nematode Steinernema hermaphroditum.</title>
        <authorList>
            <person name="Schwarz E.M."/>
            <person name="Heppert J.K."/>
            <person name="Baniya A."/>
            <person name="Schwartz H.T."/>
            <person name="Tan C.-H."/>
            <person name="Antoshechkin I."/>
            <person name="Sternberg P.W."/>
            <person name="Goodrich-Blair H."/>
            <person name="Dillman A.R."/>
        </authorList>
    </citation>
    <scope>NUCLEOTIDE SEQUENCE</scope>
    <source>
        <strain evidence="7">PS9179</strain>
        <tissue evidence="7">Whole animal</tissue>
    </source>
</reference>
<dbReference type="SUPFAM" id="SSF103473">
    <property type="entry name" value="MFS general substrate transporter"/>
    <property type="match status" value="1"/>
</dbReference>
<feature type="region of interest" description="Disordered" evidence="5">
    <location>
        <begin position="1"/>
        <end position="43"/>
    </location>
</feature>
<comment type="subcellular location">
    <subcellularLocation>
        <location evidence="1">Membrane</location>
        <topology evidence="1">Multi-pass membrane protein</topology>
    </subcellularLocation>
</comment>
<dbReference type="EMBL" id="JAUCMV010000003">
    <property type="protein sequence ID" value="KAK0410600.1"/>
    <property type="molecule type" value="Genomic_DNA"/>
</dbReference>
<feature type="transmembrane region" description="Helical" evidence="6">
    <location>
        <begin position="494"/>
        <end position="511"/>
    </location>
</feature>
<evidence type="ECO:0000256" key="3">
    <source>
        <dbReference type="ARBA" id="ARBA00022989"/>
    </source>
</evidence>
<feature type="transmembrane region" description="Helical" evidence="6">
    <location>
        <begin position="313"/>
        <end position="334"/>
    </location>
</feature>
<evidence type="ECO:0000256" key="2">
    <source>
        <dbReference type="ARBA" id="ARBA00022692"/>
    </source>
</evidence>
<feature type="transmembrane region" description="Helical" evidence="6">
    <location>
        <begin position="258"/>
        <end position="279"/>
    </location>
</feature>
<evidence type="ECO:0000313" key="7">
    <source>
        <dbReference type="EMBL" id="KAK0410600.1"/>
    </source>
</evidence>
<evidence type="ECO:0008006" key="9">
    <source>
        <dbReference type="Google" id="ProtNLM"/>
    </source>
</evidence>
<dbReference type="InterPro" id="IPR011701">
    <property type="entry name" value="MFS"/>
</dbReference>
<name>A0AA39LV96_9BILA</name>
<evidence type="ECO:0000256" key="6">
    <source>
        <dbReference type="SAM" id="Phobius"/>
    </source>
</evidence>
<sequence>MRRVRGEEGRRERESSPPAETTKGVNAGSCRVAASPNPLEDEPREALGVKMVEQKKYTMVAISDAAAHSPPHKIYKVYPQRWFVLVTVCLLALSNATIWISYVPITGAANSFYCGNATSQEASQEGEKCDVIYWMSQIFQIVGVLTGILGMFVTDKYGIKLSCLFGSTLNCLGALIRLFSAFNWVPVANRKVVLFVGQTTAALAQSFFLCLSPKVAEYWFPEHQRALANALSFVANPLGVAVGTLVPTIIVGSDDSSLVLLNSLILGLAVIVFAMSICMRSSRPPTPPSASMDMSNSPDFFTGLVLLFRNKSFYIQMLTFGFAFALQWSVFVLGDAMFTELNYVGISGYIMTLSAVTGCVSSIAAGFVVDHTKKFNEVIKFCYIGGAVFAVIANIFLRHKKGSDFDLVVFVFLFSMIGFFWIPPFPIGLELGVETTFPVAEATSSGVLVTAGQLMLFLLTFLMNTAGELNWIYADKLIGEPRYFERNYPLAIDLWTLIAIFAAIFTFISLWPRYRRLEFEESTLLVKNGNGCDSLESR</sequence>
<dbReference type="InterPro" id="IPR049680">
    <property type="entry name" value="FLVCR1-2_SLC49-like"/>
</dbReference>
<dbReference type="Pfam" id="PF07690">
    <property type="entry name" value="MFS_1"/>
    <property type="match status" value="1"/>
</dbReference>
<organism evidence="7 8">
    <name type="scientific">Steinernema hermaphroditum</name>
    <dbReference type="NCBI Taxonomy" id="289476"/>
    <lineage>
        <taxon>Eukaryota</taxon>
        <taxon>Metazoa</taxon>
        <taxon>Ecdysozoa</taxon>
        <taxon>Nematoda</taxon>
        <taxon>Chromadorea</taxon>
        <taxon>Rhabditida</taxon>
        <taxon>Tylenchina</taxon>
        <taxon>Panagrolaimomorpha</taxon>
        <taxon>Strongyloidoidea</taxon>
        <taxon>Steinernematidae</taxon>
        <taxon>Steinernema</taxon>
    </lineage>
</organism>
<dbReference type="Proteomes" id="UP001175271">
    <property type="component" value="Unassembled WGS sequence"/>
</dbReference>
<dbReference type="GO" id="GO:0016020">
    <property type="term" value="C:membrane"/>
    <property type="evidence" value="ECO:0007669"/>
    <property type="project" value="UniProtKB-SubCell"/>
</dbReference>
<keyword evidence="8" id="KW-1185">Reference proteome</keyword>
<keyword evidence="4 6" id="KW-0472">Membrane</keyword>
<feature type="transmembrane region" description="Helical" evidence="6">
    <location>
        <begin position="381"/>
        <end position="399"/>
    </location>
</feature>
<protein>
    <recommendedName>
        <fullName evidence="9">Major facilitator superfamily (MFS) profile domain-containing protein</fullName>
    </recommendedName>
</protein>
<dbReference type="Gene3D" id="1.20.1250.20">
    <property type="entry name" value="MFS general substrate transporter like domains"/>
    <property type="match status" value="2"/>
</dbReference>
<feature type="transmembrane region" description="Helical" evidence="6">
    <location>
        <begin position="161"/>
        <end position="180"/>
    </location>
</feature>